<protein>
    <submittedName>
        <fullName evidence="1">Uncharacterized protein</fullName>
    </submittedName>
</protein>
<name>A0ABW3GLQ3_9PROT</name>
<sequence length="71" mass="7717">MMKRLEIDGRTVTVYPKNVEINGEEVVTQGEILIELLPEVWAPIEGETATSASVQEMVTQQSEAIDGPTSG</sequence>
<keyword evidence="2" id="KW-1185">Reference proteome</keyword>
<dbReference type="EMBL" id="JBHTJW010000002">
    <property type="protein sequence ID" value="MFD0929579.1"/>
    <property type="molecule type" value="Genomic_DNA"/>
</dbReference>
<dbReference type="Proteomes" id="UP001597106">
    <property type="component" value="Unassembled WGS sequence"/>
</dbReference>
<organism evidence="1 2">
    <name type="scientific">Methylophilus glucosoxydans</name>
    <dbReference type="NCBI Taxonomy" id="752553"/>
    <lineage>
        <taxon>Bacteria</taxon>
        <taxon>Pseudomonadati</taxon>
        <taxon>Pseudomonadota</taxon>
        <taxon>Betaproteobacteria</taxon>
        <taxon>Nitrosomonadales</taxon>
        <taxon>Methylophilaceae</taxon>
        <taxon>Methylophilus</taxon>
    </lineage>
</organism>
<comment type="caution">
    <text evidence="1">The sequence shown here is derived from an EMBL/GenBank/DDBJ whole genome shotgun (WGS) entry which is preliminary data.</text>
</comment>
<dbReference type="RefSeq" id="WP_194748308.1">
    <property type="nucleotide sequence ID" value="NZ_JBHTJW010000002.1"/>
</dbReference>
<evidence type="ECO:0000313" key="2">
    <source>
        <dbReference type="Proteomes" id="UP001597106"/>
    </source>
</evidence>
<gene>
    <name evidence="1" type="ORF">ACFQ1T_07280</name>
</gene>
<reference evidence="2" key="1">
    <citation type="journal article" date="2019" name="Int. J. Syst. Evol. Microbiol.">
        <title>The Global Catalogue of Microorganisms (GCM) 10K type strain sequencing project: providing services to taxonomists for standard genome sequencing and annotation.</title>
        <authorList>
            <consortium name="The Broad Institute Genomics Platform"/>
            <consortium name="The Broad Institute Genome Sequencing Center for Infectious Disease"/>
            <person name="Wu L."/>
            <person name="Ma J."/>
        </authorList>
    </citation>
    <scope>NUCLEOTIDE SEQUENCE [LARGE SCALE GENOMIC DNA]</scope>
    <source>
        <strain evidence="2">CCUG 59685</strain>
    </source>
</reference>
<accession>A0ABW3GLQ3</accession>
<proteinExistence type="predicted"/>
<evidence type="ECO:0000313" key="1">
    <source>
        <dbReference type="EMBL" id="MFD0929579.1"/>
    </source>
</evidence>